<comment type="subcellular location">
    <subcellularLocation>
        <location evidence="1">Membrane</location>
        <topology evidence="1">Multi-pass membrane protein</topology>
    </subcellularLocation>
</comment>
<evidence type="ECO:0000313" key="7">
    <source>
        <dbReference type="EMBL" id="MVX60148.1"/>
    </source>
</evidence>
<feature type="transmembrane region" description="Helical" evidence="6">
    <location>
        <begin position="65"/>
        <end position="84"/>
    </location>
</feature>
<feature type="transmembrane region" description="Helical" evidence="6">
    <location>
        <begin position="38"/>
        <end position="59"/>
    </location>
</feature>
<evidence type="ECO:0000256" key="4">
    <source>
        <dbReference type="ARBA" id="ARBA00022989"/>
    </source>
</evidence>
<evidence type="ECO:0000256" key="2">
    <source>
        <dbReference type="ARBA" id="ARBA00005268"/>
    </source>
</evidence>
<keyword evidence="8" id="KW-1185">Reference proteome</keyword>
<proteinExistence type="inferred from homology"/>
<feature type="transmembrane region" description="Helical" evidence="6">
    <location>
        <begin position="132"/>
        <end position="152"/>
    </location>
</feature>
<dbReference type="Pfam" id="PF03649">
    <property type="entry name" value="UPF0014"/>
    <property type="match status" value="1"/>
</dbReference>
<organism evidence="7 8">
    <name type="scientific">Adlercreutzia mucosicola</name>
    <dbReference type="NCBI Taxonomy" id="580026"/>
    <lineage>
        <taxon>Bacteria</taxon>
        <taxon>Bacillati</taxon>
        <taxon>Actinomycetota</taxon>
        <taxon>Coriobacteriia</taxon>
        <taxon>Eggerthellales</taxon>
        <taxon>Eggerthellaceae</taxon>
        <taxon>Adlercreutzia</taxon>
    </lineage>
</organism>
<evidence type="ECO:0000256" key="1">
    <source>
        <dbReference type="ARBA" id="ARBA00004141"/>
    </source>
</evidence>
<keyword evidence="4 6" id="KW-1133">Transmembrane helix</keyword>
<dbReference type="PANTHER" id="PTHR30028:SF0">
    <property type="entry name" value="PROTEIN ALUMINUM SENSITIVE 3"/>
    <property type="match status" value="1"/>
</dbReference>
<evidence type="ECO:0000256" key="5">
    <source>
        <dbReference type="ARBA" id="ARBA00023136"/>
    </source>
</evidence>
<sequence>MTDGVVNIGYVELVAASLLMLVAGVVSWRLRLGQTRRIAISTVRAFLQLLAMGLLLVYLFQYQTWWLVCLVLLGMCIAATQIAVGRTKNVVRGLWVDTFLSITVSSIVIALVVVECIIHADPWYSAKEMIPISGMILGNTLASAAVAIDRLFASMDARSNEIYMMVALGATPREAAFPSIKAAVGAGMTPELARLSAAGIVQIPGMMSGQILAGADPVIAAKYQIVVLLMISAATTLSIVMMCFLAYKKRFAAEGYYLDAALRDDGAGRGQG</sequence>
<feature type="transmembrane region" description="Helical" evidence="6">
    <location>
        <begin position="96"/>
        <end position="120"/>
    </location>
</feature>
<comment type="similarity">
    <text evidence="2">Belongs to the UPF0014 family.</text>
</comment>
<keyword evidence="5 6" id="KW-0472">Membrane</keyword>
<dbReference type="AlphaFoldDB" id="A0A6N8JJW5"/>
<accession>A0A6N8JJW5</accession>
<protein>
    <submittedName>
        <fullName evidence="7">Iron export ABC transporter permease subunit FetB</fullName>
    </submittedName>
</protein>
<dbReference type="PANTHER" id="PTHR30028">
    <property type="entry name" value="UPF0014 INNER MEMBRANE PROTEIN YBBM-RELATED"/>
    <property type="match status" value="1"/>
</dbReference>
<evidence type="ECO:0000313" key="8">
    <source>
        <dbReference type="Proteomes" id="UP000463388"/>
    </source>
</evidence>
<reference evidence="7 8" key="1">
    <citation type="submission" date="2019-12" db="EMBL/GenBank/DDBJ databases">
        <title>Microbes associate with the intestines of laboratory mice.</title>
        <authorList>
            <person name="Navarre W."/>
            <person name="Wong E."/>
        </authorList>
    </citation>
    <scope>NUCLEOTIDE SEQUENCE [LARGE SCALE GENOMIC DNA]</scope>
    <source>
        <strain evidence="7 8">NM66_B29</strain>
    </source>
</reference>
<dbReference type="RefSeq" id="WP_160344522.1">
    <property type="nucleotide sequence ID" value="NZ_WSRR01000002.1"/>
</dbReference>
<gene>
    <name evidence="7" type="primary">fetB</name>
    <name evidence="7" type="ORF">GKZ27_01485</name>
</gene>
<evidence type="ECO:0000256" key="3">
    <source>
        <dbReference type="ARBA" id="ARBA00022692"/>
    </source>
</evidence>
<evidence type="ECO:0000256" key="6">
    <source>
        <dbReference type="SAM" id="Phobius"/>
    </source>
</evidence>
<comment type="caution">
    <text evidence="7">The sequence shown here is derived from an EMBL/GenBank/DDBJ whole genome shotgun (WGS) entry which is preliminary data.</text>
</comment>
<feature type="transmembrane region" description="Helical" evidence="6">
    <location>
        <begin position="6"/>
        <end position="26"/>
    </location>
</feature>
<dbReference type="Proteomes" id="UP000463388">
    <property type="component" value="Unassembled WGS sequence"/>
</dbReference>
<dbReference type="OrthoDB" id="3212530at2"/>
<keyword evidence="3 6" id="KW-0812">Transmembrane</keyword>
<dbReference type="GO" id="GO:0005886">
    <property type="term" value="C:plasma membrane"/>
    <property type="evidence" value="ECO:0007669"/>
    <property type="project" value="TreeGrafter"/>
</dbReference>
<dbReference type="InterPro" id="IPR005226">
    <property type="entry name" value="UPF0014_fam"/>
</dbReference>
<dbReference type="EMBL" id="WSRR01000002">
    <property type="protein sequence ID" value="MVX60148.1"/>
    <property type="molecule type" value="Genomic_DNA"/>
</dbReference>
<name>A0A6N8JJW5_9ACTN</name>
<feature type="transmembrane region" description="Helical" evidence="6">
    <location>
        <begin position="225"/>
        <end position="247"/>
    </location>
</feature>